<dbReference type="EMBL" id="LAZR01003969">
    <property type="protein sequence ID" value="KKN13018.1"/>
    <property type="molecule type" value="Genomic_DNA"/>
</dbReference>
<sequence>MYFTVIVSALKDLKADKYKKKKRGLISQEKAIVMIRLKPQKKY</sequence>
<accession>A0A0F9R6F4</accession>
<organism evidence="1">
    <name type="scientific">marine sediment metagenome</name>
    <dbReference type="NCBI Taxonomy" id="412755"/>
    <lineage>
        <taxon>unclassified sequences</taxon>
        <taxon>metagenomes</taxon>
        <taxon>ecological metagenomes</taxon>
    </lineage>
</organism>
<protein>
    <submittedName>
        <fullName evidence="1">Uncharacterized protein</fullName>
    </submittedName>
</protein>
<evidence type="ECO:0000313" key="1">
    <source>
        <dbReference type="EMBL" id="KKN13018.1"/>
    </source>
</evidence>
<proteinExistence type="predicted"/>
<reference evidence="1" key="1">
    <citation type="journal article" date="2015" name="Nature">
        <title>Complex archaea that bridge the gap between prokaryotes and eukaryotes.</title>
        <authorList>
            <person name="Spang A."/>
            <person name="Saw J.H."/>
            <person name="Jorgensen S.L."/>
            <person name="Zaremba-Niedzwiedzka K."/>
            <person name="Martijn J."/>
            <person name="Lind A.E."/>
            <person name="van Eijk R."/>
            <person name="Schleper C."/>
            <person name="Guy L."/>
            <person name="Ettema T.J."/>
        </authorList>
    </citation>
    <scope>NUCLEOTIDE SEQUENCE</scope>
</reference>
<comment type="caution">
    <text evidence="1">The sequence shown here is derived from an EMBL/GenBank/DDBJ whole genome shotgun (WGS) entry which is preliminary data.</text>
</comment>
<name>A0A0F9R6F4_9ZZZZ</name>
<gene>
    <name evidence="1" type="ORF">LCGC14_1010630</name>
</gene>
<dbReference type="AlphaFoldDB" id="A0A0F9R6F4"/>